<protein>
    <recommendedName>
        <fullName evidence="4">Secreted protein</fullName>
    </recommendedName>
</protein>
<gene>
    <name evidence="2" type="ORF">H5410_052039</name>
</gene>
<reference evidence="2 3" key="1">
    <citation type="submission" date="2020-09" db="EMBL/GenBank/DDBJ databases">
        <title>De no assembly of potato wild relative species, Solanum commersonii.</title>
        <authorList>
            <person name="Cho K."/>
        </authorList>
    </citation>
    <scope>NUCLEOTIDE SEQUENCE [LARGE SCALE GENOMIC DNA]</scope>
    <source>
        <strain evidence="2">LZ3.2</strain>
        <tissue evidence="2">Leaf</tissue>
    </source>
</reference>
<keyword evidence="1" id="KW-0732">Signal</keyword>
<dbReference type="AlphaFoldDB" id="A0A9J5X290"/>
<organism evidence="2 3">
    <name type="scientific">Solanum commersonii</name>
    <name type="common">Commerson's wild potato</name>
    <name type="synonym">Commerson's nightshade</name>
    <dbReference type="NCBI Taxonomy" id="4109"/>
    <lineage>
        <taxon>Eukaryota</taxon>
        <taxon>Viridiplantae</taxon>
        <taxon>Streptophyta</taxon>
        <taxon>Embryophyta</taxon>
        <taxon>Tracheophyta</taxon>
        <taxon>Spermatophyta</taxon>
        <taxon>Magnoliopsida</taxon>
        <taxon>eudicotyledons</taxon>
        <taxon>Gunneridae</taxon>
        <taxon>Pentapetalae</taxon>
        <taxon>asterids</taxon>
        <taxon>lamiids</taxon>
        <taxon>Solanales</taxon>
        <taxon>Solanaceae</taxon>
        <taxon>Solanoideae</taxon>
        <taxon>Solaneae</taxon>
        <taxon>Solanum</taxon>
    </lineage>
</organism>
<feature type="signal peptide" evidence="1">
    <location>
        <begin position="1"/>
        <end position="21"/>
    </location>
</feature>
<evidence type="ECO:0000256" key="1">
    <source>
        <dbReference type="SAM" id="SignalP"/>
    </source>
</evidence>
<feature type="chain" id="PRO_5039945709" description="Secreted protein" evidence="1">
    <location>
        <begin position="22"/>
        <end position="92"/>
    </location>
</feature>
<keyword evidence="3" id="KW-1185">Reference proteome</keyword>
<dbReference type="Proteomes" id="UP000824120">
    <property type="component" value="Chromosome 10"/>
</dbReference>
<dbReference type="EMBL" id="JACXVP010000010">
    <property type="protein sequence ID" value="KAG5581412.1"/>
    <property type="molecule type" value="Genomic_DNA"/>
</dbReference>
<name>A0A9J5X290_SOLCO</name>
<evidence type="ECO:0000313" key="2">
    <source>
        <dbReference type="EMBL" id="KAG5581412.1"/>
    </source>
</evidence>
<accession>A0A9J5X290</accession>
<evidence type="ECO:0008006" key="4">
    <source>
        <dbReference type="Google" id="ProtNLM"/>
    </source>
</evidence>
<proteinExistence type="predicted"/>
<evidence type="ECO:0000313" key="3">
    <source>
        <dbReference type="Proteomes" id="UP000824120"/>
    </source>
</evidence>
<sequence length="92" mass="10743">MFSPIGLPLLSSRLLIRFTQAQKGLSNVCNGAECKENQFDKWIITTRCNEFTYCLCNFIWPHRSRTFMFVQLRALFKSSVLIETETLIFAKE</sequence>
<comment type="caution">
    <text evidence="2">The sequence shown here is derived from an EMBL/GenBank/DDBJ whole genome shotgun (WGS) entry which is preliminary data.</text>
</comment>